<evidence type="ECO:0000313" key="2">
    <source>
        <dbReference type="EMBL" id="RDX75115.1"/>
    </source>
</evidence>
<dbReference type="PANTHER" id="PTHR31672:SF13">
    <property type="entry name" value="F-BOX PROTEIN CPR30-LIKE"/>
    <property type="match status" value="1"/>
</dbReference>
<proteinExistence type="predicted"/>
<reference evidence="2" key="1">
    <citation type="submission" date="2018-05" db="EMBL/GenBank/DDBJ databases">
        <title>Draft genome of Mucuna pruriens seed.</title>
        <authorList>
            <person name="Nnadi N.E."/>
            <person name="Vos R."/>
            <person name="Hasami M.H."/>
            <person name="Devisetty U.K."/>
            <person name="Aguiy J.C."/>
        </authorList>
    </citation>
    <scope>NUCLEOTIDE SEQUENCE [LARGE SCALE GENOMIC DNA]</scope>
    <source>
        <strain evidence="2">JCA_2017</strain>
    </source>
</reference>
<evidence type="ECO:0000313" key="3">
    <source>
        <dbReference type="Proteomes" id="UP000257109"/>
    </source>
</evidence>
<organism evidence="2 3">
    <name type="scientific">Mucuna pruriens</name>
    <name type="common">Velvet bean</name>
    <name type="synonym">Dolichos pruriens</name>
    <dbReference type="NCBI Taxonomy" id="157652"/>
    <lineage>
        <taxon>Eukaryota</taxon>
        <taxon>Viridiplantae</taxon>
        <taxon>Streptophyta</taxon>
        <taxon>Embryophyta</taxon>
        <taxon>Tracheophyta</taxon>
        <taxon>Spermatophyta</taxon>
        <taxon>Magnoliopsida</taxon>
        <taxon>eudicotyledons</taxon>
        <taxon>Gunneridae</taxon>
        <taxon>Pentapetalae</taxon>
        <taxon>rosids</taxon>
        <taxon>fabids</taxon>
        <taxon>Fabales</taxon>
        <taxon>Fabaceae</taxon>
        <taxon>Papilionoideae</taxon>
        <taxon>50 kb inversion clade</taxon>
        <taxon>NPAAA clade</taxon>
        <taxon>indigoferoid/millettioid clade</taxon>
        <taxon>Phaseoleae</taxon>
        <taxon>Mucuna</taxon>
    </lineage>
</organism>
<protein>
    <recommendedName>
        <fullName evidence="1">F-box domain-containing protein</fullName>
    </recommendedName>
</protein>
<dbReference type="Pfam" id="PF00646">
    <property type="entry name" value="F-box"/>
    <property type="match status" value="1"/>
</dbReference>
<dbReference type="OrthoDB" id="1751495at2759"/>
<keyword evidence="3" id="KW-1185">Reference proteome</keyword>
<dbReference type="EMBL" id="QJKJ01009942">
    <property type="protein sequence ID" value="RDX75115.1"/>
    <property type="molecule type" value="Genomic_DNA"/>
</dbReference>
<gene>
    <name evidence="2" type="ORF">CR513_45050</name>
</gene>
<feature type="domain" description="F-box" evidence="1">
    <location>
        <begin position="27"/>
        <end position="61"/>
    </location>
</feature>
<accession>A0A371F9Z5</accession>
<name>A0A371F9Z5_MUCPR</name>
<dbReference type="Gene3D" id="1.20.1280.50">
    <property type="match status" value="1"/>
</dbReference>
<sequence>MVKSTTKRSELVSPISVESPSLSISLDDMTREIFLELPMRSLLQFRSICKSWKTLISNAQFAKDHLHTSTANPNMAHLQLVPFLIGPDTIKSYSVHILLQNPTTPTKHSRFEMICWVSYSSSPLKHSSI</sequence>
<dbReference type="PANTHER" id="PTHR31672">
    <property type="entry name" value="BNACNNG10540D PROTEIN"/>
    <property type="match status" value="1"/>
</dbReference>
<feature type="non-terminal residue" evidence="2">
    <location>
        <position position="1"/>
    </location>
</feature>
<dbReference type="Proteomes" id="UP000257109">
    <property type="component" value="Unassembled WGS sequence"/>
</dbReference>
<dbReference type="InterPro" id="IPR050796">
    <property type="entry name" value="SCF_F-box_component"/>
</dbReference>
<dbReference type="AlphaFoldDB" id="A0A371F9Z5"/>
<dbReference type="InterPro" id="IPR036047">
    <property type="entry name" value="F-box-like_dom_sf"/>
</dbReference>
<dbReference type="SUPFAM" id="SSF81383">
    <property type="entry name" value="F-box domain"/>
    <property type="match status" value="1"/>
</dbReference>
<dbReference type="InterPro" id="IPR001810">
    <property type="entry name" value="F-box_dom"/>
</dbReference>
<evidence type="ECO:0000259" key="1">
    <source>
        <dbReference type="Pfam" id="PF00646"/>
    </source>
</evidence>
<comment type="caution">
    <text evidence="2">The sequence shown here is derived from an EMBL/GenBank/DDBJ whole genome shotgun (WGS) entry which is preliminary data.</text>
</comment>